<evidence type="ECO:0000313" key="28">
    <source>
        <dbReference type="Proteomes" id="UP001158576"/>
    </source>
</evidence>
<dbReference type="SUPFAM" id="SSF53187">
    <property type="entry name" value="Zn-dependent exopeptidases"/>
    <property type="match status" value="1"/>
</dbReference>
<comment type="catalytic activity">
    <reaction evidence="20">
        <text>(L-glutamyl)(n+1)-gamma-L-glutamyl-L-glutamyl-[protein] + H2O = (L-glutamyl)(n)-gamma-L-glutamyl-L-glutamyl-[protein] + L-glutamate</text>
        <dbReference type="Rhea" id="RHEA:60004"/>
        <dbReference type="Rhea" id="RHEA-COMP:15519"/>
        <dbReference type="Rhea" id="RHEA-COMP:15675"/>
        <dbReference type="ChEBI" id="CHEBI:15377"/>
        <dbReference type="ChEBI" id="CHEBI:29985"/>
        <dbReference type="ChEBI" id="CHEBI:143623"/>
    </reaction>
    <physiologicalReaction direction="left-to-right" evidence="20">
        <dbReference type="Rhea" id="RHEA:60005"/>
    </physiologicalReaction>
</comment>
<comment type="similarity">
    <text evidence="6 24">Belongs to the peptidase M14 family.</text>
</comment>
<evidence type="ECO:0000256" key="5">
    <source>
        <dbReference type="ARBA" id="ARBA00004514"/>
    </source>
</evidence>
<keyword evidence="12" id="KW-0862">Zinc</keyword>
<dbReference type="PANTHER" id="PTHR12756">
    <property type="entry name" value="CYTOSOLIC CARBOXYPEPTIDASE"/>
    <property type="match status" value="1"/>
</dbReference>
<evidence type="ECO:0000256" key="16">
    <source>
        <dbReference type="ARBA" id="ARBA00024141"/>
    </source>
</evidence>
<gene>
    <name evidence="27" type="ORF">OKIOD_LOCUS5864</name>
</gene>
<feature type="region of interest" description="Disordered" evidence="25">
    <location>
        <begin position="264"/>
        <end position="291"/>
    </location>
</feature>
<dbReference type="EC" id="3.4.17.24" evidence="19"/>
<comment type="catalytic activity">
    <reaction evidence="17">
        <text>C-terminal L-alpha-aminoacyl-L-glutamyl-L-glutamyl-[tubulin] + H2O = C-terminal L-alpha-aminoacyl-L-glutamyl-[tubulin] + L-glutamate</text>
        <dbReference type="Rhea" id="RHEA:63792"/>
        <dbReference type="Rhea" id="RHEA-COMP:16435"/>
        <dbReference type="Rhea" id="RHEA-COMP:16436"/>
        <dbReference type="ChEBI" id="CHEBI:15377"/>
        <dbReference type="ChEBI" id="CHEBI:29985"/>
        <dbReference type="ChEBI" id="CHEBI:149555"/>
        <dbReference type="ChEBI" id="CHEBI:149556"/>
        <dbReference type="EC" id="3.4.17.24"/>
    </reaction>
    <physiologicalReaction direction="left-to-right" evidence="17">
        <dbReference type="Rhea" id="RHEA:63793"/>
    </physiologicalReaction>
</comment>
<evidence type="ECO:0000256" key="3">
    <source>
        <dbReference type="ARBA" id="ARBA00004186"/>
    </source>
</evidence>
<evidence type="ECO:0000256" key="20">
    <source>
        <dbReference type="ARBA" id="ARBA00029302"/>
    </source>
</evidence>
<dbReference type="Proteomes" id="UP001158576">
    <property type="component" value="Chromosome XSR"/>
</dbReference>
<evidence type="ECO:0000256" key="8">
    <source>
        <dbReference type="ARBA" id="ARBA00022645"/>
    </source>
</evidence>
<evidence type="ECO:0000256" key="24">
    <source>
        <dbReference type="PROSITE-ProRule" id="PRU01379"/>
    </source>
</evidence>
<dbReference type="Pfam" id="PF00246">
    <property type="entry name" value="Peptidase_M14"/>
    <property type="match status" value="1"/>
</dbReference>
<evidence type="ECO:0000256" key="15">
    <source>
        <dbReference type="ARBA" id="ARBA00023242"/>
    </source>
</evidence>
<comment type="catalytic activity">
    <reaction evidence="18">
        <text>C-terminal L-alpha-aminoacyl-L-glutamyl-[tubulin] + H2O = C-terminal L-alpha-aminoacyl-[tubulin] + L-glutamate</text>
        <dbReference type="Rhea" id="RHEA:63796"/>
        <dbReference type="Rhea" id="RHEA-COMP:16436"/>
        <dbReference type="Rhea" id="RHEA-COMP:16437"/>
        <dbReference type="ChEBI" id="CHEBI:15377"/>
        <dbReference type="ChEBI" id="CHEBI:29985"/>
        <dbReference type="ChEBI" id="CHEBI:90782"/>
        <dbReference type="ChEBI" id="CHEBI:149556"/>
        <dbReference type="EC" id="3.4.17.24"/>
    </reaction>
    <physiologicalReaction direction="left-to-right" evidence="18">
        <dbReference type="Rhea" id="RHEA:63797"/>
    </physiologicalReaction>
</comment>
<name>A0ABN7SGN5_OIKDI</name>
<organism evidence="27 28">
    <name type="scientific">Oikopleura dioica</name>
    <name type="common">Tunicate</name>
    <dbReference type="NCBI Taxonomy" id="34765"/>
    <lineage>
        <taxon>Eukaryota</taxon>
        <taxon>Metazoa</taxon>
        <taxon>Chordata</taxon>
        <taxon>Tunicata</taxon>
        <taxon>Appendicularia</taxon>
        <taxon>Copelata</taxon>
        <taxon>Oikopleuridae</taxon>
        <taxon>Oikopleura</taxon>
    </lineage>
</organism>
<feature type="active site" description="Proton donor/acceptor" evidence="24">
    <location>
        <position position="510"/>
    </location>
</feature>
<dbReference type="CDD" id="cd06236">
    <property type="entry name" value="M14_AGBL5_like"/>
    <property type="match status" value="1"/>
</dbReference>
<accession>A0ABN7SGN5</accession>
<evidence type="ECO:0000256" key="10">
    <source>
        <dbReference type="ARBA" id="ARBA00022723"/>
    </source>
</evidence>
<dbReference type="Gene3D" id="3.40.630.10">
    <property type="entry name" value="Zn peptidases"/>
    <property type="match status" value="1"/>
</dbReference>
<dbReference type="PROSITE" id="PS52035">
    <property type="entry name" value="PEPTIDASE_M14"/>
    <property type="match status" value="1"/>
</dbReference>
<keyword evidence="8" id="KW-0121">Carboxypeptidase</keyword>
<evidence type="ECO:0000256" key="7">
    <source>
        <dbReference type="ARBA" id="ARBA00022490"/>
    </source>
</evidence>
<dbReference type="InterPro" id="IPR000834">
    <property type="entry name" value="Peptidase_M14"/>
</dbReference>
<comment type="subcellular location">
    <subcellularLocation>
        <location evidence="3">Cytoplasm</location>
        <location evidence="3">Cytoskeleton</location>
        <location evidence="3">Spindle</location>
    </subcellularLocation>
    <subcellularLocation>
        <location evidence="5">Cytoplasm</location>
        <location evidence="5">Cytosol</location>
    </subcellularLocation>
    <subcellularLocation>
        <location evidence="4">Midbody</location>
    </subcellularLocation>
    <subcellularLocation>
        <location evidence="2">Nucleus</location>
    </subcellularLocation>
</comment>
<evidence type="ECO:0000256" key="14">
    <source>
        <dbReference type="ARBA" id="ARBA00023212"/>
    </source>
</evidence>
<evidence type="ECO:0000256" key="9">
    <source>
        <dbReference type="ARBA" id="ARBA00022670"/>
    </source>
</evidence>
<keyword evidence="15" id="KW-0539">Nucleus</keyword>
<protein>
    <recommendedName>
        <fullName evidence="16">Cytosolic carboxypeptidase-like protein 5</fullName>
        <ecNumber evidence="19">3.4.17.24</ecNumber>
    </recommendedName>
    <alternativeName>
        <fullName evidence="22">ATP/GTP-binding protein-like 5</fullName>
    </alternativeName>
    <alternativeName>
        <fullName evidence="21">Protein deglutamylase CCP5</fullName>
    </alternativeName>
</protein>
<evidence type="ECO:0000256" key="21">
    <source>
        <dbReference type="ARBA" id="ARBA00032753"/>
    </source>
</evidence>
<evidence type="ECO:0000256" key="2">
    <source>
        <dbReference type="ARBA" id="ARBA00004123"/>
    </source>
</evidence>
<dbReference type="InterPro" id="IPR040626">
    <property type="entry name" value="Pepdidase_M14_N"/>
</dbReference>
<keyword evidence="10" id="KW-0479">Metal-binding</keyword>
<evidence type="ECO:0000256" key="4">
    <source>
        <dbReference type="ARBA" id="ARBA00004214"/>
    </source>
</evidence>
<evidence type="ECO:0000256" key="18">
    <source>
        <dbReference type="ARBA" id="ARBA00024627"/>
    </source>
</evidence>
<evidence type="ECO:0000313" key="27">
    <source>
        <dbReference type="EMBL" id="CAG5095719.1"/>
    </source>
</evidence>
<reference evidence="27 28" key="1">
    <citation type="submission" date="2021-04" db="EMBL/GenBank/DDBJ databases">
        <authorList>
            <person name="Bliznina A."/>
        </authorList>
    </citation>
    <scope>NUCLEOTIDE SEQUENCE [LARGE SCALE GENOMIC DNA]</scope>
</reference>
<dbReference type="Gene3D" id="2.60.40.3120">
    <property type="match status" value="1"/>
</dbReference>
<comment type="cofactor">
    <cofactor evidence="1">
        <name>Zn(2+)</name>
        <dbReference type="ChEBI" id="CHEBI:29105"/>
    </cofactor>
</comment>
<dbReference type="PANTHER" id="PTHR12756:SF12">
    <property type="entry name" value="CYTOSOLIC CARBOXYPEPTIDASE-LIKE PROTEIN 5"/>
    <property type="match status" value="1"/>
</dbReference>
<evidence type="ECO:0000256" key="19">
    <source>
        <dbReference type="ARBA" id="ARBA00026108"/>
    </source>
</evidence>
<comment type="catalytic activity">
    <reaction evidence="23">
        <text>gamma-L-glutamyl-L-glutamyl-[protein] + H2O = L-glutamyl-[protein] + L-glutamate</text>
        <dbReference type="Rhea" id="RHEA:60152"/>
        <dbReference type="Rhea" id="RHEA-COMP:10208"/>
        <dbReference type="Rhea" id="RHEA-COMP:15517"/>
        <dbReference type="ChEBI" id="CHEBI:15377"/>
        <dbReference type="ChEBI" id="CHEBI:29973"/>
        <dbReference type="ChEBI" id="CHEBI:29985"/>
        <dbReference type="ChEBI" id="CHEBI:143622"/>
    </reaction>
    <physiologicalReaction direction="left-to-right" evidence="23">
        <dbReference type="Rhea" id="RHEA:60153"/>
    </physiologicalReaction>
</comment>
<keyword evidence="14" id="KW-0206">Cytoskeleton</keyword>
<sequence>MKRRHLEYFQIRSLIFDNLREFYNAPGTPLLDLSSDLGFMSYPGKGNWLIDGVEISSCFDSGNLKSIELNDNPLSDEDAVDRRQGRRPEVDLEFRCVVAPDMAGTEFENGNKSWFHFRVTGAHGKTVRFNMMNLNRHQKLYNQGMAPVFMVHQQGTEMPNIMLEPERWNRVCSVFSHTSDGVFLMSFWHTFTTAEDVYFSFSYPCSVEDTTKWIDKLEKKHRFPEEHSSSDIYFHREILCRSIDGRPVELLTISSAEGITDEVEPNFAHNLPPPFPERADEENNNDAEENKSGQKAFMISARVHPGETPASHVLRGMVDFILRTDDKRSATLRSRYVFKIIPILNPDGVVRGHYRTDARGQNLNRFYLNPDVSLQPQCFAYRQLIYYLHRNYRLDGKDIPNDIDSTAQDYDSLVEDKESGVGFLIDLHAHAAKRGAFLFGNRLKLADYHAETLCYARLTAANSAHMDFDACCFSQRNMNMKDKRDQLSKEGSCRVAFYYLTGSPHIYTLECNYNTGRYQNAISSRDGALTPPIPPAPLVKYTPDHYAEVGRGLLCGVLDVFTVNPIPRVAPQQVKSLRGQISRQVEIQRSNPSQRRKITSKNVSSGLSLDRLSQYEKPKRFERSLPVASGTKVVRTPPVKEVPPGRLSRPIASRTCSDRFVNPSSSSKHTRSFKARSIEKKPSVLPRIKPPVHTFNLQFHNDARETLRTGPSFTTRFGHR</sequence>
<keyword evidence="9" id="KW-0645">Protease</keyword>
<evidence type="ECO:0000256" key="23">
    <source>
        <dbReference type="ARBA" id="ARBA00047714"/>
    </source>
</evidence>
<keyword evidence="13" id="KW-0482">Metalloprotease</keyword>
<dbReference type="EMBL" id="OU015569">
    <property type="protein sequence ID" value="CAG5095719.1"/>
    <property type="molecule type" value="Genomic_DNA"/>
</dbReference>
<dbReference type="InterPro" id="IPR034286">
    <property type="entry name" value="M14_AGBL5-like"/>
</dbReference>
<proteinExistence type="inferred from homology"/>
<evidence type="ECO:0000259" key="26">
    <source>
        <dbReference type="PROSITE" id="PS52035"/>
    </source>
</evidence>
<evidence type="ECO:0000256" key="25">
    <source>
        <dbReference type="SAM" id="MobiDB-lite"/>
    </source>
</evidence>
<evidence type="ECO:0000256" key="11">
    <source>
        <dbReference type="ARBA" id="ARBA00022801"/>
    </source>
</evidence>
<evidence type="ECO:0000256" key="1">
    <source>
        <dbReference type="ARBA" id="ARBA00001947"/>
    </source>
</evidence>
<evidence type="ECO:0000256" key="17">
    <source>
        <dbReference type="ARBA" id="ARBA00024524"/>
    </source>
</evidence>
<keyword evidence="7" id="KW-0963">Cytoplasm</keyword>
<evidence type="ECO:0000256" key="13">
    <source>
        <dbReference type="ARBA" id="ARBA00023049"/>
    </source>
</evidence>
<evidence type="ECO:0000256" key="22">
    <source>
        <dbReference type="ARBA" id="ARBA00032928"/>
    </source>
</evidence>
<evidence type="ECO:0000256" key="6">
    <source>
        <dbReference type="ARBA" id="ARBA00005988"/>
    </source>
</evidence>
<feature type="domain" description="Peptidase M14" evidence="26">
    <location>
        <begin position="203"/>
        <end position="553"/>
    </location>
</feature>
<keyword evidence="28" id="KW-1185">Reference proteome</keyword>
<keyword evidence="11" id="KW-0378">Hydrolase</keyword>
<evidence type="ECO:0000256" key="12">
    <source>
        <dbReference type="ARBA" id="ARBA00022833"/>
    </source>
</evidence>
<dbReference type="Pfam" id="PF18027">
    <property type="entry name" value="Pepdidase_M14_N"/>
    <property type="match status" value="1"/>
</dbReference>
<dbReference type="InterPro" id="IPR050821">
    <property type="entry name" value="Cytosolic_carboxypeptidase"/>
</dbReference>